<keyword evidence="5" id="KW-0560">Oxidoreductase</keyword>
<evidence type="ECO:0000256" key="5">
    <source>
        <dbReference type="ARBA" id="ARBA00023002"/>
    </source>
</evidence>
<keyword evidence="4" id="KW-0479">Metal-binding</keyword>
<evidence type="ECO:0000256" key="7">
    <source>
        <dbReference type="ARBA" id="ARBA00025795"/>
    </source>
</evidence>
<comment type="cofactor">
    <cofactor evidence="1">
        <name>heme b</name>
        <dbReference type="ChEBI" id="CHEBI:60344"/>
    </cofactor>
</comment>
<keyword evidence="11" id="KW-1185">Reference proteome</keyword>
<dbReference type="PANTHER" id="PTHR33577:SF7">
    <property type="entry name" value="HEME HALOPEROXIDASE FAMILY PROFILE DOMAIN-CONTAINING PROTEIN"/>
    <property type="match status" value="1"/>
</dbReference>
<feature type="chain" id="PRO_5043878077" evidence="8">
    <location>
        <begin position="19"/>
        <end position="250"/>
    </location>
</feature>
<dbReference type="PROSITE" id="PS51405">
    <property type="entry name" value="HEME_HALOPEROXIDASE"/>
    <property type="match status" value="1"/>
</dbReference>
<comment type="caution">
    <text evidence="10">The sequence shown here is derived from an EMBL/GenBank/DDBJ whole genome shotgun (WGS) entry which is preliminary data.</text>
</comment>
<dbReference type="InterPro" id="IPR036851">
    <property type="entry name" value="Chloroperoxidase-like_sf"/>
</dbReference>
<evidence type="ECO:0000313" key="10">
    <source>
        <dbReference type="EMBL" id="KAK8100496.1"/>
    </source>
</evidence>
<gene>
    <name evidence="10" type="ORF">PG999_010870</name>
</gene>
<evidence type="ECO:0000256" key="4">
    <source>
        <dbReference type="ARBA" id="ARBA00022723"/>
    </source>
</evidence>
<feature type="domain" description="Heme haloperoxidase family profile" evidence="9">
    <location>
        <begin position="20"/>
        <end position="227"/>
    </location>
</feature>
<dbReference type="EMBL" id="JAQQWP010000009">
    <property type="protein sequence ID" value="KAK8100496.1"/>
    <property type="molecule type" value="Genomic_DNA"/>
</dbReference>
<evidence type="ECO:0000256" key="3">
    <source>
        <dbReference type="ARBA" id="ARBA00022617"/>
    </source>
</evidence>
<evidence type="ECO:0000259" key="9">
    <source>
        <dbReference type="PROSITE" id="PS51405"/>
    </source>
</evidence>
<keyword evidence="2" id="KW-0575">Peroxidase</keyword>
<organism evidence="10 11">
    <name type="scientific">Apiospora kogelbergensis</name>
    <dbReference type="NCBI Taxonomy" id="1337665"/>
    <lineage>
        <taxon>Eukaryota</taxon>
        <taxon>Fungi</taxon>
        <taxon>Dikarya</taxon>
        <taxon>Ascomycota</taxon>
        <taxon>Pezizomycotina</taxon>
        <taxon>Sordariomycetes</taxon>
        <taxon>Xylariomycetidae</taxon>
        <taxon>Amphisphaeriales</taxon>
        <taxon>Apiosporaceae</taxon>
        <taxon>Apiospora</taxon>
    </lineage>
</organism>
<protein>
    <submittedName>
        <fullName evidence="10">Chloroperoxidase</fullName>
    </submittedName>
</protein>
<keyword evidence="3" id="KW-0349">Heme</keyword>
<dbReference type="AlphaFoldDB" id="A0AAW0QFJ9"/>
<dbReference type="GO" id="GO:0004601">
    <property type="term" value="F:peroxidase activity"/>
    <property type="evidence" value="ECO:0007669"/>
    <property type="project" value="UniProtKB-KW"/>
</dbReference>
<dbReference type="Proteomes" id="UP001392437">
    <property type="component" value="Unassembled WGS sequence"/>
</dbReference>
<dbReference type="Pfam" id="PF01328">
    <property type="entry name" value="Peroxidase_2"/>
    <property type="match status" value="1"/>
</dbReference>
<dbReference type="SUPFAM" id="SSF47571">
    <property type="entry name" value="Cloroperoxidase"/>
    <property type="match status" value="1"/>
</dbReference>
<name>A0AAW0QFJ9_9PEZI</name>
<evidence type="ECO:0000256" key="2">
    <source>
        <dbReference type="ARBA" id="ARBA00022559"/>
    </source>
</evidence>
<feature type="signal peptide" evidence="8">
    <location>
        <begin position="1"/>
        <end position="18"/>
    </location>
</feature>
<evidence type="ECO:0000256" key="8">
    <source>
        <dbReference type="SAM" id="SignalP"/>
    </source>
</evidence>
<keyword evidence="6" id="KW-0408">Iron</keyword>
<accession>A0AAW0QFJ9</accession>
<dbReference type="InterPro" id="IPR000028">
    <property type="entry name" value="Chloroperoxidase"/>
</dbReference>
<dbReference type="Gene3D" id="1.10.489.10">
    <property type="entry name" value="Chloroperoxidase-like"/>
    <property type="match status" value="1"/>
</dbReference>
<evidence type="ECO:0000256" key="1">
    <source>
        <dbReference type="ARBA" id="ARBA00001970"/>
    </source>
</evidence>
<reference evidence="10 11" key="1">
    <citation type="submission" date="2023-01" db="EMBL/GenBank/DDBJ databases">
        <title>Analysis of 21 Apiospora genomes using comparative genomics revels a genus with tremendous synthesis potential of carbohydrate active enzymes and secondary metabolites.</title>
        <authorList>
            <person name="Sorensen T."/>
        </authorList>
    </citation>
    <scope>NUCLEOTIDE SEQUENCE [LARGE SCALE GENOMIC DNA]</scope>
    <source>
        <strain evidence="10 11">CBS 117206</strain>
    </source>
</reference>
<evidence type="ECO:0000256" key="6">
    <source>
        <dbReference type="ARBA" id="ARBA00023004"/>
    </source>
</evidence>
<proteinExistence type="inferred from homology"/>
<keyword evidence="8" id="KW-0732">Signal</keyword>
<evidence type="ECO:0000313" key="11">
    <source>
        <dbReference type="Proteomes" id="UP001392437"/>
    </source>
</evidence>
<comment type="similarity">
    <text evidence="7">Belongs to the chloroperoxidase family.</text>
</comment>
<sequence length="250" mass="27650">MKSLSVLITLWVAAPSYAHPHLHWAPPGPGDVRGPCPMLNSLANHNYLPHNGKNFDVAITKKALSDALNIDEELGQFLFEQAVTTNPTPNATVWSLANLARHNVLEHDASFSRQDAYFGSPVKFNATIFAETQSYWHGPVINTTMAAKARVARIRTSNATNPEFGLSQTGVTFSLGEAAAYLMFLGERVNLTAPKNVVEYLFENERLPTKLGWKRPEPAVGFPDLQEAMARLFNETDPDIQILVRRGMHG</sequence>
<dbReference type="PANTHER" id="PTHR33577">
    <property type="entry name" value="STERIGMATOCYSTIN BIOSYNTHESIS PEROXIDASE STCC-RELATED"/>
    <property type="match status" value="1"/>
</dbReference>
<dbReference type="GO" id="GO:0046872">
    <property type="term" value="F:metal ion binding"/>
    <property type="evidence" value="ECO:0007669"/>
    <property type="project" value="UniProtKB-KW"/>
</dbReference>